<dbReference type="Pfam" id="PF13579">
    <property type="entry name" value="Glyco_trans_4_4"/>
    <property type="match status" value="1"/>
</dbReference>
<evidence type="ECO:0000313" key="6">
    <source>
        <dbReference type="EMBL" id="MBK0397901.1"/>
    </source>
</evidence>
<dbReference type="InterPro" id="IPR028098">
    <property type="entry name" value="Glyco_trans_4-like_N"/>
</dbReference>
<dbReference type="Gene3D" id="3.40.50.2000">
    <property type="entry name" value="Glycogen Phosphorylase B"/>
    <property type="match status" value="2"/>
</dbReference>
<evidence type="ECO:0000259" key="4">
    <source>
        <dbReference type="Pfam" id="PF00534"/>
    </source>
</evidence>
<evidence type="ECO:0000256" key="3">
    <source>
        <dbReference type="ARBA" id="ARBA00022679"/>
    </source>
</evidence>
<gene>
    <name evidence="6" type="ORF">H0I76_01755</name>
</gene>
<comment type="caution">
    <text evidence="6">The sequence shown here is derived from an EMBL/GenBank/DDBJ whole genome shotgun (WGS) entry which is preliminary data.</text>
</comment>
<keyword evidence="2" id="KW-0328">Glycosyltransferase</keyword>
<feature type="domain" description="Glycosyl transferase family 1" evidence="4">
    <location>
        <begin position="207"/>
        <end position="367"/>
    </location>
</feature>
<dbReference type="AlphaFoldDB" id="A0A8J7M3Y6"/>
<protein>
    <submittedName>
        <fullName evidence="6">Glycosyltransferase</fullName>
    </submittedName>
</protein>
<reference evidence="6" key="1">
    <citation type="submission" date="2020-12" db="EMBL/GenBank/DDBJ databases">
        <title>Bacterial taxonomy.</title>
        <authorList>
            <person name="Pan X."/>
        </authorList>
    </citation>
    <scope>NUCLEOTIDE SEQUENCE</scope>
    <source>
        <strain evidence="6">M0105</strain>
    </source>
</reference>
<dbReference type="Pfam" id="PF00534">
    <property type="entry name" value="Glycos_transf_1"/>
    <property type="match status" value="1"/>
</dbReference>
<sequence length="426" mass="45820">MSAARDDRPVATRLDADGAGDCAVSHVVASLDRATAGPSYSVTALANAQARLGADVAVLSVGDPDPSGHVFDDLRYRADFCGWPVLGRMMLSSDLWRGLVSRHAHIIHDHGLWLMPNIYAARAAGMLGAKFVLAPRGMLSPVALRFSRSRKAIFSLLFQRKALERVDMFHATSEAEAEEIRALGFTQPIAVVPNGIALPDPVLLDAAPKDGRTVITLGRIHPKKGIDRLIRAWSKVAPLRPDWRLVIVGPDEAGHVAELRSLIHELRLTTVEIHDALLGEAKIKRLASSEVFVLPTLGENFAMTVAESLASGTPVISTKGAPWAGLVENKCGWWVDHGVEPLAEALLAALDLAPQVRAQMGRNGREWMSAAFREEAVAGQMLAAYRWLISGGERPAWVWPAIEGNSGPSSRKNLGGARDGVGGQAR</sequence>
<dbReference type="PANTHER" id="PTHR12526:SF640">
    <property type="entry name" value="COLANIC ACID BIOSYNTHESIS GLYCOSYLTRANSFERASE WCAL-RELATED"/>
    <property type="match status" value="1"/>
</dbReference>
<dbReference type="PANTHER" id="PTHR12526">
    <property type="entry name" value="GLYCOSYLTRANSFERASE"/>
    <property type="match status" value="1"/>
</dbReference>
<accession>A0A8J7M3Y6</accession>
<dbReference type="GO" id="GO:0016757">
    <property type="term" value="F:glycosyltransferase activity"/>
    <property type="evidence" value="ECO:0007669"/>
    <property type="project" value="UniProtKB-KW"/>
</dbReference>
<evidence type="ECO:0000256" key="1">
    <source>
        <dbReference type="ARBA" id="ARBA00009481"/>
    </source>
</evidence>
<comment type="similarity">
    <text evidence="1">Belongs to the glycosyltransferase group 1 family. Glycosyltransferase 4 subfamily.</text>
</comment>
<feature type="domain" description="Glycosyltransferase subfamily 4-like N-terminal" evidence="5">
    <location>
        <begin position="37"/>
        <end position="195"/>
    </location>
</feature>
<dbReference type="SUPFAM" id="SSF53756">
    <property type="entry name" value="UDP-Glycosyltransferase/glycogen phosphorylase"/>
    <property type="match status" value="1"/>
</dbReference>
<dbReference type="InterPro" id="IPR001296">
    <property type="entry name" value="Glyco_trans_1"/>
</dbReference>
<dbReference type="EMBL" id="JAEHHL010000001">
    <property type="protein sequence ID" value="MBK0397901.1"/>
    <property type="molecule type" value="Genomic_DNA"/>
</dbReference>
<organism evidence="6 7">
    <name type="scientific">Thermohalobaculum xanthum</name>
    <dbReference type="NCBI Taxonomy" id="2753746"/>
    <lineage>
        <taxon>Bacteria</taxon>
        <taxon>Pseudomonadati</taxon>
        <taxon>Pseudomonadota</taxon>
        <taxon>Alphaproteobacteria</taxon>
        <taxon>Rhodobacterales</taxon>
        <taxon>Paracoccaceae</taxon>
        <taxon>Thermohalobaculum</taxon>
    </lineage>
</organism>
<evidence type="ECO:0000256" key="2">
    <source>
        <dbReference type="ARBA" id="ARBA00022676"/>
    </source>
</evidence>
<evidence type="ECO:0000259" key="5">
    <source>
        <dbReference type="Pfam" id="PF13579"/>
    </source>
</evidence>
<dbReference type="RefSeq" id="WP_200606193.1">
    <property type="nucleotide sequence ID" value="NZ_JAEHHL010000001.1"/>
</dbReference>
<name>A0A8J7M3Y6_9RHOB</name>
<proteinExistence type="inferred from homology"/>
<keyword evidence="3" id="KW-0808">Transferase</keyword>
<keyword evidence="7" id="KW-1185">Reference proteome</keyword>
<evidence type="ECO:0000313" key="7">
    <source>
        <dbReference type="Proteomes" id="UP000655420"/>
    </source>
</evidence>
<dbReference type="Proteomes" id="UP000655420">
    <property type="component" value="Unassembled WGS sequence"/>
</dbReference>